<sequence length="1286" mass="135729" precursor="true">MRCFPPLSARPLFQRALIRLACGVLALFFLTPVVQAQSPITAAADAYVQASGTSADTNYGTQSVLAVKQGGPTVNGLDRKTYIRFNLGSAPTGGFTSASFKLTATTGWPVGTAVTFSVYGLRDLSAGDVGGGWDESSITWNNAPANDTASPDGFLSDAIPLGTFTVIGSASAQVVSFTSPELITFLNNDTNKLVTLCLSRVDTNAADNTSFNSHESGSGPTLTIDASATQAFSTGTGSGVAGDSFVWDTNPDIAYDGAGYLLVKSGVPNVGLNRKAYLRFDLSSLTQPVTFDYAGLVLRTSGFTTGSPMTFSVYGLRDGTAGDANNGWTASTLTWNNAPANTPQPAGPAPGPIPFTSDARFLGSFTFTSTAGSGEKICFSSPDLIDFLKEDANKQVTLMIARDTSNGSLNSGFASAESSTPPTLLLDAVPVANGHAFALSTGSGGGADTYVNDGTNADTNYGTLSVLPVKTAGTANDNGNRKAYLRFDTSLFTDPGMTDASLTLTTAGWSTAAPLRFDVYGLRDGVTGDSPGWIESGSGGITWNNAPANEPLASFDPNAAVYLGSFNFTSETGNGETVRFSSPELLNFLADDTNGKVTIMLARNTNNWSLNSSFGAREGTLTPPTLHVSGTALPTPPSAPWLTTNTNNWKAKAQTSLNNPFLEWNKTTYATTLAAFQAPTVTTTWQYRSVAEGLLPVAYAVADPRSPYYTTVPANVRTDLLNYCTACIQWLLVQCNAGGWWWEQGSPLDGDANVNRFTLGPLLDSMYLLRHLHNQTVDNLWPSWSTKLGAAVAYQRSGYGAPTAGHYANQDVYVALILALSSDSLLFNNSSDLNSAKQLMMEVQSNLLPDGGIHYIGQENESPVYHATDLFIIARYAYLTNDPTATAILRATVNYFPLTMTAEGQMDYWSDAWWKDYWYPAPNDEILAGIAIAAGGTGDPENQWLLWQNLARTPSHDLGMLGIYAASYWSGTGAGTPIANNFVVQDKNIVGIRGRADQWYFGVCQGHGLRNTFTGGLMTSATNFPPLTDTFRGAEIAVETSSNPFAWSLSQASDQVGLAMEPGTGGGLGVRYTLQPTYINGIPTPSTPATAMQVTQVWRAAGEGSIGLVSLRTTAAVSTASAVTGKILLGPNVLVAEGNNQWRSGSLRVKVLQGFGTLSTGDREMNNEDDVSPNWPALIMSSGSLSGLASGANYVYAVWVGPTSATPPESISLLPNDTGWVATWESGRQTAAVFNSSSSAQTIWVPWQAPTPNAWVDASGTTQSVSIGSGTVGVTLAPNQCALIGN</sequence>
<feature type="domain" description="Carbohydrate-binding module family 96" evidence="5">
    <location>
        <begin position="241"/>
        <end position="342"/>
    </location>
</feature>
<feature type="domain" description="Carbohydrate-binding module family 96" evidence="5">
    <location>
        <begin position="447"/>
        <end position="559"/>
    </location>
</feature>
<evidence type="ECO:0000256" key="2">
    <source>
        <dbReference type="ARBA" id="ARBA00022525"/>
    </source>
</evidence>
<feature type="chain" id="PRO_5002800327" description="Carbohydrate-binding module family 96 domain-containing protein" evidence="4">
    <location>
        <begin position="37"/>
        <end position="1286"/>
    </location>
</feature>
<feature type="domain" description="Carbohydrate-binding module family 96" evidence="5">
    <location>
        <begin position="38"/>
        <end position="224"/>
    </location>
</feature>
<comment type="caution">
    <text evidence="6">The sequence shown here is derived from an EMBL/GenBank/DDBJ whole genome shotgun (WGS) entry which is preliminary data.</text>
</comment>
<keyword evidence="2" id="KW-0964">Secreted</keyword>
<dbReference type="NCBIfam" id="NF033679">
    <property type="entry name" value="DNRLRE_dom"/>
    <property type="match status" value="3"/>
</dbReference>
<dbReference type="GO" id="GO:0005576">
    <property type="term" value="C:extracellular region"/>
    <property type="evidence" value="ECO:0007669"/>
    <property type="project" value="UniProtKB-SubCell"/>
</dbReference>
<evidence type="ECO:0000256" key="4">
    <source>
        <dbReference type="SAM" id="SignalP"/>
    </source>
</evidence>
<dbReference type="InterPro" id="IPR055372">
    <property type="entry name" value="CBM96"/>
</dbReference>
<feature type="signal peptide" evidence="4">
    <location>
        <begin position="1"/>
        <end position="36"/>
    </location>
</feature>
<accession>B4CZ56</accession>
<dbReference type="InParanoid" id="B4CZ56"/>
<name>B4CZ56_9BACT</name>
<dbReference type="Pfam" id="PF24517">
    <property type="entry name" value="CBM96"/>
    <property type="match status" value="3"/>
</dbReference>
<dbReference type="Proteomes" id="UP000005824">
    <property type="component" value="Unassembled WGS sequence"/>
</dbReference>
<organism evidence="6 7">
    <name type="scientific">Chthoniobacter flavus Ellin428</name>
    <dbReference type="NCBI Taxonomy" id="497964"/>
    <lineage>
        <taxon>Bacteria</taxon>
        <taxon>Pseudomonadati</taxon>
        <taxon>Verrucomicrobiota</taxon>
        <taxon>Spartobacteria</taxon>
        <taxon>Chthoniobacterales</taxon>
        <taxon>Chthoniobacteraceae</taxon>
        <taxon>Chthoniobacter</taxon>
    </lineage>
</organism>
<gene>
    <name evidence="6" type="ORF">CfE428DRAFT_1944</name>
</gene>
<dbReference type="eggNOG" id="COG3712">
    <property type="taxonomic scope" value="Bacteria"/>
</dbReference>
<proteinExistence type="predicted"/>
<protein>
    <recommendedName>
        <fullName evidence="5">Carbohydrate-binding module family 96 domain-containing protein</fullName>
    </recommendedName>
</protein>
<dbReference type="STRING" id="497964.CfE428DRAFT_1944"/>
<evidence type="ECO:0000259" key="5">
    <source>
        <dbReference type="Pfam" id="PF24517"/>
    </source>
</evidence>
<evidence type="ECO:0000256" key="3">
    <source>
        <dbReference type="ARBA" id="ARBA00022729"/>
    </source>
</evidence>
<keyword evidence="7" id="KW-1185">Reference proteome</keyword>
<dbReference type="RefSeq" id="WP_006979269.1">
    <property type="nucleotide sequence ID" value="NZ_ABVL01000004.1"/>
</dbReference>
<keyword evidence="3 4" id="KW-0732">Signal</keyword>
<reference evidence="6 7" key="1">
    <citation type="journal article" date="2011" name="J. Bacteriol.">
        <title>Genome sequence of Chthoniobacter flavus Ellin428, an aerobic heterotrophic soil bacterium.</title>
        <authorList>
            <person name="Kant R."/>
            <person name="van Passel M.W."/>
            <person name="Palva A."/>
            <person name="Lucas S."/>
            <person name="Lapidus A."/>
            <person name="Glavina Del Rio T."/>
            <person name="Dalin E."/>
            <person name="Tice H."/>
            <person name="Bruce D."/>
            <person name="Goodwin L."/>
            <person name="Pitluck S."/>
            <person name="Larimer F.W."/>
            <person name="Land M.L."/>
            <person name="Hauser L."/>
            <person name="Sangwan P."/>
            <person name="de Vos W.M."/>
            <person name="Janssen P.H."/>
            <person name="Smidt H."/>
        </authorList>
    </citation>
    <scope>NUCLEOTIDE SEQUENCE [LARGE SCALE GENOMIC DNA]</scope>
    <source>
        <strain evidence="6 7">Ellin428</strain>
    </source>
</reference>
<evidence type="ECO:0000313" key="6">
    <source>
        <dbReference type="EMBL" id="EDY20747.1"/>
    </source>
</evidence>
<evidence type="ECO:0000313" key="7">
    <source>
        <dbReference type="Proteomes" id="UP000005824"/>
    </source>
</evidence>
<evidence type="ECO:0000256" key="1">
    <source>
        <dbReference type="ARBA" id="ARBA00004613"/>
    </source>
</evidence>
<dbReference type="EMBL" id="ABVL01000004">
    <property type="protein sequence ID" value="EDY20747.1"/>
    <property type="molecule type" value="Genomic_DNA"/>
</dbReference>
<comment type="subcellular location">
    <subcellularLocation>
        <location evidence="1">Secreted</location>
    </subcellularLocation>
</comment>